<organism evidence="7 8">
    <name type="scientific">Agaribacter flavus</name>
    <dbReference type="NCBI Taxonomy" id="1902781"/>
    <lineage>
        <taxon>Bacteria</taxon>
        <taxon>Pseudomonadati</taxon>
        <taxon>Pseudomonadota</taxon>
        <taxon>Gammaproteobacteria</taxon>
        <taxon>Alteromonadales</taxon>
        <taxon>Alteromonadaceae</taxon>
        <taxon>Agaribacter</taxon>
    </lineage>
</organism>
<dbReference type="InterPro" id="IPR013562">
    <property type="entry name" value="TmcA/NAT10_N"/>
</dbReference>
<evidence type="ECO:0000313" key="7">
    <source>
        <dbReference type="EMBL" id="MFC3120346.1"/>
    </source>
</evidence>
<dbReference type="Gene3D" id="3.40.630.30">
    <property type="match status" value="1"/>
</dbReference>
<evidence type="ECO:0000256" key="1">
    <source>
        <dbReference type="ARBA" id="ARBA00022679"/>
    </source>
</evidence>
<protein>
    <submittedName>
        <fullName evidence="7">GNAT family N-acetyltransferase</fullName>
        <ecNumber evidence="7">2.3.1.-</ecNumber>
    </submittedName>
</protein>
<keyword evidence="8" id="KW-1185">Reference proteome</keyword>
<dbReference type="RefSeq" id="WP_376918483.1">
    <property type="nucleotide sequence ID" value="NZ_JBHRSW010000004.1"/>
</dbReference>
<dbReference type="GO" id="GO:0016746">
    <property type="term" value="F:acyltransferase activity"/>
    <property type="evidence" value="ECO:0007669"/>
    <property type="project" value="UniProtKB-KW"/>
</dbReference>
<comment type="caution">
    <text evidence="7">The sequence shown here is derived from an EMBL/GenBank/DDBJ whole genome shotgun (WGS) entry which is preliminary data.</text>
</comment>
<evidence type="ECO:0000256" key="2">
    <source>
        <dbReference type="ARBA" id="ARBA00022694"/>
    </source>
</evidence>
<name>A0ABV7FLS2_9ALTE</name>
<keyword evidence="3" id="KW-0547">Nucleotide-binding</keyword>
<dbReference type="InterPro" id="IPR027417">
    <property type="entry name" value="P-loop_NTPase"/>
</dbReference>
<dbReference type="CDD" id="cd04301">
    <property type="entry name" value="NAT_SF"/>
    <property type="match status" value="1"/>
</dbReference>
<reference evidence="8" key="1">
    <citation type="journal article" date="2019" name="Int. J. Syst. Evol. Microbiol.">
        <title>The Global Catalogue of Microorganisms (GCM) 10K type strain sequencing project: providing services to taxonomists for standard genome sequencing and annotation.</title>
        <authorList>
            <consortium name="The Broad Institute Genomics Platform"/>
            <consortium name="The Broad Institute Genome Sequencing Center for Infectious Disease"/>
            <person name="Wu L."/>
            <person name="Ma J."/>
        </authorList>
    </citation>
    <scope>NUCLEOTIDE SEQUENCE [LARGE SCALE GENOMIC DNA]</scope>
    <source>
        <strain evidence="8">KCTC 52473</strain>
    </source>
</reference>
<keyword evidence="2" id="KW-0819">tRNA processing</keyword>
<evidence type="ECO:0000313" key="8">
    <source>
        <dbReference type="Proteomes" id="UP001595478"/>
    </source>
</evidence>
<keyword evidence="5 7" id="KW-0012">Acyltransferase</keyword>
<keyword evidence="1 7" id="KW-0808">Transferase</keyword>
<keyword evidence="4" id="KW-0067">ATP-binding</keyword>
<evidence type="ECO:0000256" key="5">
    <source>
        <dbReference type="ARBA" id="ARBA00023315"/>
    </source>
</evidence>
<feature type="domain" description="N-acetyltransferase" evidence="6">
    <location>
        <begin position="385"/>
        <end position="558"/>
    </location>
</feature>
<dbReference type="PANTHER" id="PTHR10925:SF5">
    <property type="entry name" value="RNA CYTIDINE ACETYLTRANSFERASE"/>
    <property type="match status" value="1"/>
</dbReference>
<dbReference type="EMBL" id="JBHRSW010000004">
    <property type="protein sequence ID" value="MFC3120346.1"/>
    <property type="molecule type" value="Genomic_DNA"/>
</dbReference>
<dbReference type="PANTHER" id="PTHR10925">
    <property type="entry name" value="N-ACETYLTRANSFERASE 10"/>
    <property type="match status" value="1"/>
</dbReference>
<dbReference type="Pfam" id="PF08351">
    <property type="entry name" value="TmcA_N"/>
    <property type="match status" value="1"/>
</dbReference>
<dbReference type="SUPFAM" id="SSF52540">
    <property type="entry name" value="P-loop containing nucleoside triphosphate hydrolases"/>
    <property type="match status" value="1"/>
</dbReference>
<dbReference type="Pfam" id="PF05127">
    <property type="entry name" value="NAT10_TcmA_helicase"/>
    <property type="match status" value="1"/>
</dbReference>
<dbReference type="InterPro" id="IPR032672">
    <property type="entry name" value="TmcA/NAT10/Kre33"/>
</dbReference>
<dbReference type="Proteomes" id="UP001595478">
    <property type="component" value="Unassembled WGS sequence"/>
</dbReference>
<dbReference type="InterPro" id="IPR007807">
    <property type="entry name" value="TcmA/NAT10_helicase"/>
</dbReference>
<dbReference type="InterPro" id="IPR016181">
    <property type="entry name" value="Acyl_CoA_acyltransferase"/>
</dbReference>
<sequence>MSSSVFQANLQLLSQLKSWLQSRQKKQIHRSILLLNANSSGINAAIEAIASNAQSLLLISNKPTDTPYKTLSQSKINSVLGSQYSHLVFDARKGFSASALFASAGLVDKCGCFIILCPRLKQWPVLDVKHNRLLSYQCNASYSYFVAHLLSELQRSPCVSHLSPRLTQLKTPQSVDNDSSFPFNNNLQQLQLSTEQSLIYEDITQSLARNQSGKFVILGKRGRGKSTLLAQIAAYALNRGMRIGYTSDKRQQCQVISRSIENYCSPIAEYLPPDIAADEEYNVDKDILFIDELASISPELITKIVAKYAFVVMAGTYDGYEGTGQGLLTRLLPSIAQIQQYELRQAFRWYDNDPIEELFEKIFTPKVDEPSFDQITARNDVNSELTIKAISKQALISNKHLYHEVVNILLKAHYQTTPNDIQRLLDDPSYHLVCAMRKVQDEQSVIGVVIYVNEGNFAQNALAEDIALGRRRVQGHLFAQNMALYTHCHDFLEYSYIRIQRVAVLDKYRLMGIGSQLLAYTQRLANENNDVLCTNFGFTDELFKFWRKNAFLLVKAGEKIDSASGTISGFFVSSKSTSNKYKLSEFLHNQLSITLPYLCAFKPKIWRRLPQRLKNTAHSSNEVNHTIVLQNIARFVAGDILPQHILAECYYIAQKTQNTTILSLIEDLNTTGMAKQDRQVLEIRLQNEIKKTR</sequence>
<dbReference type="EC" id="2.3.1.-" evidence="7"/>
<dbReference type="PROSITE" id="PS51186">
    <property type="entry name" value="GNAT"/>
    <property type="match status" value="1"/>
</dbReference>
<dbReference type="Gene3D" id="3.40.50.300">
    <property type="entry name" value="P-loop containing nucleotide triphosphate hydrolases"/>
    <property type="match status" value="1"/>
</dbReference>
<evidence type="ECO:0000259" key="6">
    <source>
        <dbReference type="PROSITE" id="PS51186"/>
    </source>
</evidence>
<dbReference type="Pfam" id="PF13718">
    <property type="entry name" value="GNAT_acetyltr_2"/>
    <property type="match status" value="1"/>
</dbReference>
<accession>A0ABV7FLS2</accession>
<dbReference type="InterPro" id="IPR000182">
    <property type="entry name" value="GNAT_dom"/>
</dbReference>
<dbReference type="Gene3D" id="3.40.50.11040">
    <property type="match status" value="1"/>
</dbReference>
<dbReference type="SUPFAM" id="SSF55729">
    <property type="entry name" value="Acyl-CoA N-acyltransferases (Nat)"/>
    <property type="match status" value="1"/>
</dbReference>
<evidence type="ECO:0000256" key="3">
    <source>
        <dbReference type="ARBA" id="ARBA00022741"/>
    </source>
</evidence>
<evidence type="ECO:0000256" key="4">
    <source>
        <dbReference type="ARBA" id="ARBA00022840"/>
    </source>
</evidence>
<proteinExistence type="predicted"/>
<gene>
    <name evidence="7" type="ORF">ACFOHL_01800</name>
</gene>